<dbReference type="InterPro" id="IPR012334">
    <property type="entry name" value="Pectin_lyas_fold"/>
</dbReference>
<evidence type="ECO:0000256" key="4">
    <source>
        <dbReference type="ARBA" id="ARBA00022525"/>
    </source>
</evidence>
<proteinExistence type="inferred from homology"/>
<keyword evidence="3" id="KW-0134">Cell wall</keyword>
<protein>
    <submittedName>
        <fullName evidence="10">Glycoside hydrolase, family 28</fullName>
    </submittedName>
</protein>
<evidence type="ECO:0000256" key="8">
    <source>
        <dbReference type="RuleBase" id="RU361169"/>
    </source>
</evidence>
<dbReference type="GO" id="GO:0071555">
    <property type="term" value="P:cell wall organization"/>
    <property type="evidence" value="ECO:0007669"/>
    <property type="project" value="UniProtKB-KW"/>
</dbReference>
<evidence type="ECO:0000256" key="2">
    <source>
        <dbReference type="ARBA" id="ARBA00008834"/>
    </source>
</evidence>
<dbReference type="InterPro" id="IPR011050">
    <property type="entry name" value="Pectin_lyase_fold/virulence"/>
</dbReference>
<dbReference type="AlphaFoldDB" id="A0AAN8VN90"/>
<evidence type="ECO:0000256" key="1">
    <source>
        <dbReference type="ARBA" id="ARBA00004191"/>
    </source>
</evidence>
<gene>
    <name evidence="10" type="ORF">RJ641_030733</name>
</gene>
<keyword evidence="5 8" id="KW-0378">Hydrolase</keyword>
<keyword evidence="6 8" id="KW-0326">Glycosidase</keyword>
<evidence type="ECO:0000256" key="7">
    <source>
        <dbReference type="ARBA" id="ARBA00023316"/>
    </source>
</evidence>
<organism evidence="10 11">
    <name type="scientific">Dillenia turbinata</name>
    <dbReference type="NCBI Taxonomy" id="194707"/>
    <lineage>
        <taxon>Eukaryota</taxon>
        <taxon>Viridiplantae</taxon>
        <taxon>Streptophyta</taxon>
        <taxon>Embryophyta</taxon>
        <taxon>Tracheophyta</taxon>
        <taxon>Spermatophyta</taxon>
        <taxon>Magnoliopsida</taxon>
        <taxon>eudicotyledons</taxon>
        <taxon>Gunneridae</taxon>
        <taxon>Pentapetalae</taxon>
        <taxon>Dilleniales</taxon>
        <taxon>Dilleniaceae</taxon>
        <taxon>Dillenia</taxon>
    </lineage>
</organism>
<keyword evidence="11" id="KW-1185">Reference proteome</keyword>
<evidence type="ECO:0000313" key="10">
    <source>
        <dbReference type="EMBL" id="KAK6937225.1"/>
    </source>
</evidence>
<accession>A0AAN8VN90</accession>
<dbReference type="Pfam" id="PF00295">
    <property type="entry name" value="Glyco_hydro_28"/>
    <property type="match status" value="1"/>
</dbReference>
<dbReference type="InterPro" id="IPR000743">
    <property type="entry name" value="Glyco_hydro_28"/>
</dbReference>
<evidence type="ECO:0000313" key="11">
    <source>
        <dbReference type="Proteomes" id="UP001370490"/>
    </source>
</evidence>
<dbReference type="SUPFAM" id="SSF51126">
    <property type="entry name" value="Pectin lyase-like"/>
    <property type="match status" value="1"/>
</dbReference>
<keyword evidence="4" id="KW-0964">Secreted</keyword>
<evidence type="ECO:0000256" key="6">
    <source>
        <dbReference type="ARBA" id="ARBA00023295"/>
    </source>
</evidence>
<comment type="caution">
    <text evidence="10">The sequence shown here is derived from an EMBL/GenBank/DDBJ whole genome shotgun (WGS) entry which is preliminary data.</text>
</comment>
<dbReference type="GO" id="GO:0004650">
    <property type="term" value="F:polygalacturonase activity"/>
    <property type="evidence" value="ECO:0007669"/>
    <property type="project" value="InterPro"/>
</dbReference>
<name>A0AAN8VN90_9MAGN</name>
<keyword evidence="7" id="KW-0961">Cell wall biogenesis/degradation</keyword>
<dbReference type="PANTHER" id="PTHR31375">
    <property type="match status" value="1"/>
</dbReference>
<dbReference type="GO" id="GO:0005975">
    <property type="term" value="P:carbohydrate metabolic process"/>
    <property type="evidence" value="ECO:0007669"/>
    <property type="project" value="InterPro"/>
</dbReference>
<dbReference type="EMBL" id="JBAMMX010000006">
    <property type="protein sequence ID" value="KAK6937225.1"/>
    <property type="molecule type" value="Genomic_DNA"/>
</dbReference>
<evidence type="ECO:0000256" key="5">
    <source>
        <dbReference type="ARBA" id="ARBA00022801"/>
    </source>
</evidence>
<evidence type="ECO:0000256" key="9">
    <source>
        <dbReference type="SAM" id="MobiDB-lite"/>
    </source>
</evidence>
<dbReference type="Proteomes" id="UP001370490">
    <property type="component" value="Unassembled WGS sequence"/>
</dbReference>
<comment type="similarity">
    <text evidence="2 8">Belongs to the glycosyl hydrolase 28 family.</text>
</comment>
<reference evidence="10 11" key="1">
    <citation type="submission" date="2023-12" db="EMBL/GenBank/DDBJ databases">
        <title>A high-quality genome assembly for Dillenia turbinata (Dilleniales).</title>
        <authorList>
            <person name="Chanderbali A."/>
        </authorList>
    </citation>
    <scope>NUCLEOTIDE SEQUENCE [LARGE SCALE GENOMIC DNA]</scope>
    <source>
        <strain evidence="10">LSX21</strain>
        <tissue evidence="10">Leaf</tissue>
    </source>
</reference>
<feature type="compositionally biased region" description="Basic residues" evidence="9">
    <location>
        <begin position="14"/>
        <end position="25"/>
    </location>
</feature>
<sequence>MFLLFVNAKLRKHTPKHKHHHHHPYFHISQPPSPPPEPSDSIYDVNSSGAFDVRMFGAVGDGLAGDTDAFKMAWDTACQVESATLLVPDVYSFMIQSTICTGPCQSGFSGRWNSYCHIIAPTPGQRVSTDRREMVGSSLQPHKGVNGTTLPGPCDSPIAIRFFMSSNLTVQGLKIKNSPQSTSESIIIKAPPTRPNTDGIHIDNTNVVQIYNTVISNGDACVSIGSGCFDVDLRNITFGPGHGISIDSLGNHNSRACVSNITLGTR</sequence>
<feature type="region of interest" description="Disordered" evidence="9">
    <location>
        <begin position="14"/>
        <end position="41"/>
    </location>
</feature>
<comment type="subcellular location">
    <subcellularLocation>
        <location evidence="1">Secreted</location>
        <location evidence="1">Cell wall</location>
    </subcellularLocation>
</comment>
<evidence type="ECO:0000256" key="3">
    <source>
        <dbReference type="ARBA" id="ARBA00022512"/>
    </source>
</evidence>
<dbReference type="Gene3D" id="2.160.20.10">
    <property type="entry name" value="Single-stranded right-handed beta-helix, Pectin lyase-like"/>
    <property type="match status" value="1"/>
</dbReference>